<feature type="domain" description="CBS" evidence="2">
    <location>
        <begin position="78"/>
        <end position="131"/>
    </location>
</feature>
<feature type="domain" description="CBS" evidence="2">
    <location>
        <begin position="11"/>
        <end position="68"/>
    </location>
</feature>
<evidence type="ECO:0000259" key="2">
    <source>
        <dbReference type="PROSITE" id="PS51371"/>
    </source>
</evidence>
<evidence type="ECO:0000313" key="3">
    <source>
        <dbReference type="EMBL" id="VAW96277.1"/>
    </source>
</evidence>
<gene>
    <name evidence="3" type="ORF">MNBD_GAMMA20-1119</name>
</gene>
<dbReference type="PROSITE" id="PS51371">
    <property type="entry name" value="CBS"/>
    <property type="match status" value="2"/>
</dbReference>
<dbReference type="AlphaFoldDB" id="A0A3B1A9H7"/>
<sequence>MSRSICVRDYMTTTLFTLQQSLEVLRAVRILVEHDISGAPVVDENGKLVGILTERDCMRIDLEAGYYEDYGGRVENYMSRNVVSVEPDMSILELAKRFIDAPYRRYPVVKNDRLIGLISRRDVMRALDELW</sequence>
<dbReference type="SUPFAM" id="SSF54631">
    <property type="entry name" value="CBS-domain pair"/>
    <property type="match status" value="1"/>
</dbReference>
<dbReference type="InterPro" id="IPR051257">
    <property type="entry name" value="Diverse_CBS-Domain"/>
</dbReference>
<accession>A0A3B1A9H7</accession>
<dbReference type="Pfam" id="PF00571">
    <property type="entry name" value="CBS"/>
    <property type="match status" value="2"/>
</dbReference>
<dbReference type="SMART" id="SM00116">
    <property type="entry name" value="CBS"/>
    <property type="match status" value="2"/>
</dbReference>
<protein>
    <recommendedName>
        <fullName evidence="2">CBS domain-containing protein</fullName>
    </recommendedName>
</protein>
<dbReference type="InterPro" id="IPR044729">
    <property type="entry name" value="CBS_bac"/>
</dbReference>
<evidence type="ECO:0000256" key="1">
    <source>
        <dbReference type="ARBA" id="ARBA00023122"/>
    </source>
</evidence>
<dbReference type="CDD" id="cd04629">
    <property type="entry name" value="CBS_pair_bac"/>
    <property type="match status" value="1"/>
</dbReference>
<dbReference type="InterPro" id="IPR046342">
    <property type="entry name" value="CBS_dom_sf"/>
</dbReference>
<organism evidence="3">
    <name type="scientific">hydrothermal vent metagenome</name>
    <dbReference type="NCBI Taxonomy" id="652676"/>
    <lineage>
        <taxon>unclassified sequences</taxon>
        <taxon>metagenomes</taxon>
        <taxon>ecological metagenomes</taxon>
    </lineage>
</organism>
<dbReference type="PANTHER" id="PTHR43080:SF2">
    <property type="entry name" value="CBS DOMAIN-CONTAINING PROTEIN"/>
    <property type="match status" value="1"/>
</dbReference>
<dbReference type="Gene3D" id="3.10.580.10">
    <property type="entry name" value="CBS-domain"/>
    <property type="match status" value="2"/>
</dbReference>
<proteinExistence type="predicted"/>
<dbReference type="PANTHER" id="PTHR43080">
    <property type="entry name" value="CBS DOMAIN-CONTAINING PROTEIN CBSX3, MITOCHONDRIAL"/>
    <property type="match status" value="1"/>
</dbReference>
<reference evidence="3" key="1">
    <citation type="submission" date="2018-06" db="EMBL/GenBank/DDBJ databases">
        <authorList>
            <person name="Zhirakovskaya E."/>
        </authorList>
    </citation>
    <scope>NUCLEOTIDE SEQUENCE</scope>
</reference>
<keyword evidence="1" id="KW-0129">CBS domain</keyword>
<name>A0A3B1A9H7_9ZZZZ</name>
<dbReference type="InterPro" id="IPR000644">
    <property type="entry name" value="CBS_dom"/>
</dbReference>
<dbReference type="EMBL" id="UOFU01000090">
    <property type="protein sequence ID" value="VAW96277.1"/>
    <property type="molecule type" value="Genomic_DNA"/>
</dbReference>